<dbReference type="InterPro" id="IPR024185">
    <property type="entry name" value="FTHF_cligase-like_sf"/>
</dbReference>
<dbReference type="InterPro" id="IPR024569">
    <property type="entry name" value="LutB_C"/>
</dbReference>
<evidence type="ECO:0000313" key="9">
    <source>
        <dbReference type="EMBL" id="GGE09464.1"/>
    </source>
</evidence>
<dbReference type="Pfam" id="PF02589">
    <property type="entry name" value="LUD_dom"/>
    <property type="match status" value="1"/>
</dbReference>
<keyword evidence="7" id="KW-0411">Iron-sulfur</keyword>
<sequence>MNPHTNRDPFPKRVEKALDDGFLREAVRKTQNKLRTGKKTAETEVGNWEDWRLRAEAIRRHTIENLDYYLDRFAYNVEKAGGHVHFADTASDVLEVVTGLIREKNARSVVKSKSMVSEEVELNRILEEMGVEVVESDLGEYIVQLAEETPSHIIIPAIHKSRKQVAELFSREAGEPLPEETRALTRFARQRMRHKFLQADIGITGCNFGVAESGSVILVSNEGNARLTTTLPKTHIVIMGMERIAPRWTDLDILLSMLTRSATGQKITSYVTAITGPKRAGDQDGPEELHVIVVDNGRSDILGGEYQDVLHCIRCGACINVCPVYRHIGGHAYGGVYPGPIGAVLTPLLEGFDEWEELPYASSLCGACTDACPVRIPLHEYLLDLRADEVEEKRTPLAERLAFKGYAALTERPFLFSAAAKGGYLASLPFSDEEGMIRQELGPLAAWTQTRDFPAPARRSFRDWWKQEGSNEDD</sequence>
<evidence type="ECO:0000256" key="7">
    <source>
        <dbReference type="ARBA" id="ARBA00023014"/>
    </source>
</evidence>
<dbReference type="RefSeq" id="WP_188646628.1">
    <property type="nucleotide sequence ID" value="NZ_BMHQ01000002.1"/>
</dbReference>
<dbReference type="SUPFAM" id="SSF46548">
    <property type="entry name" value="alpha-helical ferredoxin"/>
    <property type="match status" value="1"/>
</dbReference>
<evidence type="ECO:0000313" key="10">
    <source>
        <dbReference type="Proteomes" id="UP000625210"/>
    </source>
</evidence>
<dbReference type="PROSITE" id="PS00198">
    <property type="entry name" value="4FE4S_FER_1"/>
    <property type="match status" value="1"/>
</dbReference>
<evidence type="ECO:0000256" key="4">
    <source>
        <dbReference type="ARBA" id="ARBA00022737"/>
    </source>
</evidence>
<reference evidence="9" key="1">
    <citation type="journal article" date="2014" name="Int. J. Syst. Evol. Microbiol.">
        <title>Complete genome sequence of Corynebacterium casei LMG S-19264T (=DSM 44701T), isolated from a smear-ripened cheese.</title>
        <authorList>
            <consortium name="US DOE Joint Genome Institute (JGI-PGF)"/>
            <person name="Walter F."/>
            <person name="Albersmeier A."/>
            <person name="Kalinowski J."/>
            <person name="Ruckert C."/>
        </authorList>
    </citation>
    <scope>NUCLEOTIDE SEQUENCE</scope>
    <source>
        <strain evidence="9">CGMCC 1.15179</strain>
    </source>
</reference>
<dbReference type="Proteomes" id="UP000625210">
    <property type="component" value="Unassembled WGS sequence"/>
</dbReference>
<dbReference type="PROSITE" id="PS51379">
    <property type="entry name" value="4FE4S_FER_2"/>
    <property type="match status" value="1"/>
</dbReference>
<name>A0A8J2VGI0_9BACL</name>
<dbReference type="InterPro" id="IPR037171">
    <property type="entry name" value="NagB/RpiA_transferase-like"/>
</dbReference>
<dbReference type="InterPro" id="IPR017900">
    <property type="entry name" value="4Fe4S_Fe_S_CS"/>
</dbReference>
<keyword evidence="4" id="KW-0677">Repeat</keyword>
<keyword evidence="6" id="KW-0408">Iron</keyword>
<dbReference type="Gene3D" id="1.10.1060.10">
    <property type="entry name" value="Alpha-helical ferredoxin"/>
    <property type="match status" value="1"/>
</dbReference>
<evidence type="ECO:0000256" key="6">
    <source>
        <dbReference type="ARBA" id="ARBA00023004"/>
    </source>
</evidence>
<dbReference type="Pfam" id="PF11870">
    <property type="entry name" value="LutB_C"/>
    <property type="match status" value="1"/>
</dbReference>
<dbReference type="InterPro" id="IPR009051">
    <property type="entry name" value="Helical_ferredxn"/>
</dbReference>
<evidence type="ECO:0000256" key="2">
    <source>
        <dbReference type="ARBA" id="ARBA00022485"/>
    </source>
</evidence>
<reference evidence="9" key="2">
    <citation type="submission" date="2020-09" db="EMBL/GenBank/DDBJ databases">
        <authorList>
            <person name="Sun Q."/>
            <person name="Zhou Y."/>
        </authorList>
    </citation>
    <scope>NUCLEOTIDE SEQUENCE</scope>
    <source>
        <strain evidence="9">CGMCC 1.15179</strain>
    </source>
</reference>
<dbReference type="GO" id="GO:0046872">
    <property type="term" value="F:metal ion binding"/>
    <property type="evidence" value="ECO:0007669"/>
    <property type="project" value="UniProtKB-KW"/>
</dbReference>
<keyword evidence="3" id="KW-0479">Metal-binding</keyword>
<accession>A0A8J2VGI0</accession>
<dbReference type="GO" id="GO:0006089">
    <property type="term" value="P:lactate metabolic process"/>
    <property type="evidence" value="ECO:0007669"/>
    <property type="project" value="InterPro"/>
</dbReference>
<evidence type="ECO:0000256" key="5">
    <source>
        <dbReference type="ARBA" id="ARBA00022982"/>
    </source>
</evidence>
<proteinExistence type="predicted"/>
<dbReference type="EMBL" id="BMHQ01000002">
    <property type="protein sequence ID" value="GGE09464.1"/>
    <property type="molecule type" value="Genomic_DNA"/>
</dbReference>
<dbReference type="Pfam" id="PF13183">
    <property type="entry name" value="Fer4_8"/>
    <property type="match status" value="1"/>
</dbReference>
<dbReference type="GO" id="GO:0051539">
    <property type="term" value="F:4 iron, 4 sulfur cluster binding"/>
    <property type="evidence" value="ECO:0007669"/>
    <property type="project" value="UniProtKB-KW"/>
</dbReference>
<organism evidence="9 10">
    <name type="scientific">Marinithermofilum abyssi</name>
    <dbReference type="NCBI Taxonomy" id="1571185"/>
    <lineage>
        <taxon>Bacteria</taxon>
        <taxon>Bacillati</taxon>
        <taxon>Bacillota</taxon>
        <taxon>Bacilli</taxon>
        <taxon>Bacillales</taxon>
        <taxon>Thermoactinomycetaceae</taxon>
        <taxon>Marinithermofilum</taxon>
    </lineage>
</organism>
<evidence type="ECO:0000256" key="3">
    <source>
        <dbReference type="ARBA" id="ARBA00022723"/>
    </source>
</evidence>
<keyword evidence="2" id="KW-0004">4Fe-4S</keyword>
<dbReference type="AlphaFoldDB" id="A0A8J2VGI0"/>
<feature type="domain" description="4Fe-4S ferredoxin-type" evidence="8">
    <location>
        <begin position="303"/>
        <end position="333"/>
    </location>
</feature>
<dbReference type="InterPro" id="IPR003741">
    <property type="entry name" value="LUD_dom"/>
</dbReference>
<evidence type="ECO:0000256" key="1">
    <source>
        <dbReference type="ARBA" id="ARBA00022448"/>
    </source>
</evidence>
<protein>
    <submittedName>
        <fullName evidence="9">Lactate utilization protein B</fullName>
    </submittedName>
</protein>
<evidence type="ECO:0000259" key="8">
    <source>
        <dbReference type="PROSITE" id="PS51379"/>
    </source>
</evidence>
<keyword evidence="1" id="KW-0813">Transport</keyword>
<dbReference type="Gene3D" id="3.40.50.10420">
    <property type="entry name" value="NagB/RpiA/CoA transferase-like"/>
    <property type="match status" value="1"/>
</dbReference>
<dbReference type="SUPFAM" id="SSF100950">
    <property type="entry name" value="NagB/RpiA/CoA transferase-like"/>
    <property type="match status" value="1"/>
</dbReference>
<dbReference type="NCBIfam" id="TIGR00273">
    <property type="entry name" value="LutB/LldF family L-lactate oxidation iron-sulfur protein"/>
    <property type="match status" value="1"/>
</dbReference>
<dbReference type="PANTHER" id="PTHR47153:SF2">
    <property type="entry name" value="LACTATE UTILIZATION PROTEIN B"/>
    <property type="match status" value="1"/>
</dbReference>
<keyword evidence="10" id="KW-1185">Reference proteome</keyword>
<dbReference type="InterPro" id="IPR004452">
    <property type="entry name" value="LutB/LldF"/>
</dbReference>
<gene>
    <name evidence="9" type="primary">lutB</name>
    <name evidence="9" type="ORF">GCM10011571_08440</name>
</gene>
<dbReference type="PANTHER" id="PTHR47153">
    <property type="entry name" value="LACTATE UTILIZATION PROTEIN B"/>
    <property type="match status" value="1"/>
</dbReference>
<dbReference type="InterPro" id="IPR017896">
    <property type="entry name" value="4Fe4S_Fe-S-bd"/>
</dbReference>
<comment type="caution">
    <text evidence="9">The sequence shown here is derived from an EMBL/GenBank/DDBJ whole genome shotgun (WGS) entry which is preliminary data.</text>
</comment>
<keyword evidence="5" id="KW-0249">Electron transport</keyword>